<sequence length="572" mass="64763">MADSLSTGLAEEKEKEKEGRERDKKAATTDKSKDKDGATEALGFNDKNGGSKGKKRNLSDLSLVRFITTELTRGYFLEHNEAKYTERRERVYTCLRIPKELEKLMTFGFFLCLDAFLYVFTLLPLRVILALLRLFTVPCCGLSGSRLLQPAQVCDVLKGFIMVLCYSMMSYVDYSMMYHLIRGQSVIKLYIIYNMLEVADRLFSSFGQDILDALYWTATEPKEKKRAHIGVIPHFLMAVLYVFLHAILIMVQATTLNVAFNSHNKSLLTIMMSNNFVEIKGSVFKKFEKNNLFQMSNSDIKERFTNYILLLIVCLRNMEQFSWNPDHFWVLFPDVLMVMASEIAVDVVKHAFITKFNDISADVYGEYRASLAFDLVSSRQKNAYTDYSDSVSRRMGFIPLPLALLLIRVVTSSVKIQGSLSFMCVLLFYLGMITLKVLNSIVLLGRSCVFVKEANMEEKLFDPPPSVVSSRANSRAHRTKHVHTSAQQEPAADKGGISLASDISQPTNMAESSAPTLPKSDSDTFLTTPDEEDDDKIINADTGLEEDGLKHRTPKKDLLEIDRFTICGNRID</sequence>
<evidence type="ECO:0000256" key="7">
    <source>
        <dbReference type="ARBA" id="ARBA00023188"/>
    </source>
</evidence>
<dbReference type="GO" id="GO:0014032">
    <property type="term" value="P:neural crest cell development"/>
    <property type="evidence" value="ECO:0007669"/>
    <property type="project" value="Ensembl"/>
</dbReference>
<feature type="region of interest" description="Disordered" evidence="8">
    <location>
        <begin position="462"/>
        <end position="545"/>
    </location>
</feature>
<dbReference type="GeneID" id="103365528"/>
<reference evidence="12" key="2">
    <citation type="submission" date="2025-04" db="UniProtKB">
        <authorList>
            <consortium name="RefSeq"/>
        </authorList>
    </citation>
    <scope>IDENTIFICATION</scope>
</reference>
<dbReference type="AlphaFoldDB" id="A0A3B4ZVT6"/>
<dbReference type="GO" id="GO:0001503">
    <property type="term" value="P:ossification"/>
    <property type="evidence" value="ECO:0007669"/>
    <property type="project" value="UniProtKB-KW"/>
</dbReference>
<name>A0A3B4ZVT6_9TELE</name>
<feature type="compositionally biased region" description="Polar residues" evidence="8">
    <location>
        <begin position="501"/>
        <end position="515"/>
    </location>
</feature>
<dbReference type="GO" id="GO:0061036">
    <property type="term" value="P:positive regulation of cartilage development"/>
    <property type="evidence" value="ECO:0007669"/>
    <property type="project" value="Ensembl"/>
</dbReference>
<protein>
    <submittedName>
        <fullName evidence="10">Transmembrane anterior posterior transformation 1</fullName>
    </submittedName>
    <submittedName>
        <fullName evidence="12">Transmembrane anterior posterior transformation protein 1 homolog</fullName>
    </submittedName>
</protein>
<feature type="transmembrane region" description="Helical" evidence="9">
    <location>
        <begin position="235"/>
        <end position="260"/>
    </location>
</feature>
<organism evidence="10">
    <name type="scientific">Stegastes partitus</name>
    <name type="common">bicolor damselfish</name>
    <dbReference type="NCBI Taxonomy" id="144197"/>
    <lineage>
        <taxon>Eukaryota</taxon>
        <taxon>Metazoa</taxon>
        <taxon>Chordata</taxon>
        <taxon>Craniata</taxon>
        <taxon>Vertebrata</taxon>
        <taxon>Euteleostomi</taxon>
        <taxon>Actinopterygii</taxon>
        <taxon>Neopterygii</taxon>
        <taxon>Teleostei</taxon>
        <taxon>Neoteleostei</taxon>
        <taxon>Acanthomorphata</taxon>
        <taxon>Ovalentaria</taxon>
        <taxon>Pomacentridae</taxon>
        <taxon>Stegastes</taxon>
    </lineage>
</organism>
<evidence type="ECO:0000256" key="4">
    <source>
        <dbReference type="ARBA" id="ARBA00022855"/>
    </source>
</evidence>
<dbReference type="CTD" id="559710"/>
<feature type="region of interest" description="Disordered" evidence="8">
    <location>
        <begin position="1"/>
        <end position="55"/>
    </location>
</feature>
<feature type="transmembrane region" description="Helical" evidence="9">
    <location>
        <begin position="420"/>
        <end position="438"/>
    </location>
</feature>
<dbReference type="STRING" id="144197.ENSSPAP00000005822"/>
<evidence type="ECO:0000256" key="9">
    <source>
        <dbReference type="SAM" id="Phobius"/>
    </source>
</evidence>
<proteinExistence type="inferred from homology"/>
<dbReference type="GO" id="GO:0002089">
    <property type="term" value="P:lens morphogenesis in camera-type eye"/>
    <property type="evidence" value="ECO:0007669"/>
    <property type="project" value="Ensembl"/>
</dbReference>
<feature type="compositionally biased region" description="Basic residues" evidence="8">
    <location>
        <begin position="474"/>
        <end position="483"/>
    </location>
</feature>
<dbReference type="GO" id="GO:0045724">
    <property type="term" value="P:positive regulation of cilium assembly"/>
    <property type="evidence" value="ECO:0007669"/>
    <property type="project" value="Ensembl"/>
</dbReference>
<dbReference type="GO" id="GO:1904888">
    <property type="term" value="P:cranial skeletal system development"/>
    <property type="evidence" value="ECO:0007669"/>
    <property type="project" value="Ensembl"/>
</dbReference>
<dbReference type="GO" id="GO:0010842">
    <property type="term" value="P:retina layer formation"/>
    <property type="evidence" value="ECO:0007669"/>
    <property type="project" value="Ensembl"/>
</dbReference>
<keyword evidence="11" id="KW-1185">Reference proteome</keyword>
<keyword evidence="3 9" id="KW-0812">Transmembrane</keyword>
<dbReference type="OrthoDB" id="29023at2759"/>
<dbReference type="GO" id="GO:0005789">
    <property type="term" value="C:endoplasmic reticulum membrane"/>
    <property type="evidence" value="ECO:0007669"/>
    <property type="project" value="TreeGrafter"/>
</dbReference>
<keyword evidence="5 9" id="KW-1133">Transmembrane helix</keyword>
<evidence type="ECO:0000256" key="1">
    <source>
        <dbReference type="ARBA" id="ARBA00004141"/>
    </source>
</evidence>
<dbReference type="PANTHER" id="PTHR13317">
    <property type="entry name" value="TRANSMEMBRANE ANTERIOR POSTERIOR TRANSFORMATION PROTEIN 1 HOMOLOG"/>
    <property type="match status" value="1"/>
</dbReference>
<gene>
    <name evidence="12" type="primary">tapt1</name>
</gene>
<dbReference type="Pfam" id="PF05346">
    <property type="entry name" value="DUF747"/>
    <property type="match status" value="1"/>
</dbReference>
<feature type="transmembrane region" description="Helical" evidence="9">
    <location>
        <begin position="160"/>
        <end position="181"/>
    </location>
</feature>
<evidence type="ECO:0000313" key="12">
    <source>
        <dbReference type="RefSeq" id="XP_008291207.1"/>
    </source>
</evidence>
<dbReference type="GeneTree" id="ENSGT00390000010628"/>
<dbReference type="GO" id="GO:0051216">
    <property type="term" value="P:cartilage development"/>
    <property type="evidence" value="ECO:0007669"/>
    <property type="project" value="UniProtKB-KW"/>
</dbReference>
<dbReference type="Proteomes" id="UP000694891">
    <property type="component" value="Unplaced"/>
</dbReference>
<comment type="similarity">
    <text evidence="2">Belongs to the TAPT1 family.</text>
</comment>
<reference evidence="10" key="1">
    <citation type="submission" date="2023-09" db="UniProtKB">
        <authorList>
            <consortium name="Ensembl"/>
        </authorList>
    </citation>
    <scope>IDENTIFICATION</scope>
</reference>
<keyword evidence="6 9" id="KW-0472">Membrane</keyword>
<dbReference type="RefSeq" id="XP_008291207.1">
    <property type="nucleotide sequence ID" value="XM_008292985.1"/>
</dbReference>
<evidence type="ECO:0000256" key="8">
    <source>
        <dbReference type="SAM" id="MobiDB-lite"/>
    </source>
</evidence>
<dbReference type="InterPro" id="IPR008010">
    <property type="entry name" value="Tatp1"/>
</dbReference>
<feature type="compositionally biased region" description="Basic and acidic residues" evidence="8">
    <location>
        <begin position="10"/>
        <end position="38"/>
    </location>
</feature>
<feature type="transmembrane region" description="Helical" evidence="9">
    <location>
        <begin position="397"/>
        <end position="414"/>
    </location>
</feature>
<keyword evidence="7" id="KW-0891">Chondrogenesis</keyword>
<comment type="subcellular location">
    <subcellularLocation>
        <location evidence="1">Membrane</location>
        <topology evidence="1">Multi-pass membrane protein</topology>
    </subcellularLocation>
</comment>
<dbReference type="GO" id="GO:1903012">
    <property type="term" value="P:positive regulation of bone development"/>
    <property type="evidence" value="ECO:0007669"/>
    <property type="project" value="Ensembl"/>
</dbReference>
<evidence type="ECO:0000256" key="5">
    <source>
        <dbReference type="ARBA" id="ARBA00022989"/>
    </source>
</evidence>
<keyword evidence="4" id="KW-0892">Osteogenesis</keyword>
<dbReference type="Ensembl" id="ENSSPAT00000005940.1">
    <property type="protein sequence ID" value="ENSSPAP00000005822.1"/>
    <property type="gene ID" value="ENSSPAG00000004506.1"/>
</dbReference>
<evidence type="ECO:0000256" key="3">
    <source>
        <dbReference type="ARBA" id="ARBA00022692"/>
    </source>
</evidence>
<evidence type="ECO:0000256" key="6">
    <source>
        <dbReference type="ARBA" id="ARBA00023136"/>
    </source>
</evidence>
<accession>A0A3B4ZVT6</accession>
<dbReference type="PANTHER" id="PTHR13317:SF4">
    <property type="entry name" value="TRANSMEMBRANE ANTERIOR POSTERIOR TRANSFORMATION PROTEIN 1 HOMOLOG"/>
    <property type="match status" value="1"/>
</dbReference>
<evidence type="ECO:0000256" key="2">
    <source>
        <dbReference type="ARBA" id="ARBA00008803"/>
    </source>
</evidence>
<feature type="transmembrane region" description="Helical" evidence="9">
    <location>
        <begin position="104"/>
        <end position="121"/>
    </location>
</feature>
<evidence type="ECO:0000313" key="10">
    <source>
        <dbReference type="Ensembl" id="ENSSPAP00000005822.1"/>
    </source>
</evidence>
<dbReference type="GO" id="GO:0036064">
    <property type="term" value="C:ciliary basal body"/>
    <property type="evidence" value="ECO:0007669"/>
    <property type="project" value="TreeGrafter"/>
</dbReference>
<evidence type="ECO:0000313" key="11">
    <source>
        <dbReference type="Proteomes" id="UP000694891"/>
    </source>
</evidence>
<dbReference type="GO" id="GO:0048066">
    <property type="term" value="P:developmental pigmentation"/>
    <property type="evidence" value="ECO:0007669"/>
    <property type="project" value="Ensembl"/>
</dbReference>